<gene>
    <name evidence="1" type="ORF">MPH_00781</name>
</gene>
<evidence type="ECO:0000313" key="2">
    <source>
        <dbReference type="Proteomes" id="UP000007129"/>
    </source>
</evidence>
<dbReference type="VEuPathDB" id="FungiDB:MPH_00781"/>
<dbReference type="EMBL" id="AHHD01000035">
    <property type="protein sequence ID" value="EKG21861.1"/>
    <property type="molecule type" value="Genomic_DNA"/>
</dbReference>
<organism evidence="1 2">
    <name type="scientific">Macrophomina phaseolina (strain MS6)</name>
    <name type="common">Charcoal rot fungus</name>
    <dbReference type="NCBI Taxonomy" id="1126212"/>
    <lineage>
        <taxon>Eukaryota</taxon>
        <taxon>Fungi</taxon>
        <taxon>Dikarya</taxon>
        <taxon>Ascomycota</taxon>
        <taxon>Pezizomycotina</taxon>
        <taxon>Dothideomycetes</taxon>
        <taxon>Dothideomycetes incertae sedis</taxon>
        <taxon>Botryosphaeriales</taxon>
        <taxon>Botryosphaeriaceae</taxon>
        <taxon>Macrophomina</taxon>
    </lineage>
</organism>
<dbReference type="InParanoid" id="K2RH35"/>
<protein>
    <submittedName>
        <fullName evidence="1">Uncharacterized protein</fullName>
    </submittedName>
</protein>
<dbReference type="HOGENOM" id="CLU_2347084_0_0_1"/>
<name>K2RH35_MACPH</name>
<accession>K2RH35</accession>
<sequence>MFAATVLANIVTHLKRCTSLQMLALQSAYIVYTPVLGRLEMSQPQNKCLESNWGSRQQGIGKNPHVSNVPAPHTSFMVSSHIDARSNNSDHRCQRPQ</sequence>
<reference evidence="1 2" key="1">
    <citation type="journal article" date="2012" name="BMC Genomics">
        <title>Tools to kill: Genome of one of the most destructive plant pathogenic fungi Macrophomina phaseolina.</title>
        <authorList>
            <person name="Islam M.S."/>
            <person name="Haque M.S."/>
            <person name="Islam M.M."/>
            <person name="Emdad E.M."/>
            <person name="Halim A."/>
            <person name="Hossen Q.M.M."/>
            <person name="Hossain M.Z."/>
            <person name="Ahmed B."/>
            <person name="Rahim S."/>
            <person name="Rahman M.S."/>
            <person name="Alam M.M."/>
            <person name="Hou S."/>
            <person name="Wan X."/>
            <person name="Saito J.A."/>
            <person name="Alam M."/>
        </authorList>
    </citation>
    <scope>NUCLEOTIDE SEQUENCE [LARGE SCALE GENOMIC DNA]</scope>
    <source>
        <strain evidence="1 2">MS6</strain>
    </source>
</reference>
<proteinExistence type="predicted"/>
<dbReference type="AlphaFoldDB" id="K2RH35"/>
<comment type="caution">
    <text evidence="1">The sequence shown here is derived from an EMBL/GenBank/DDBJ whole genome shotgun (WGS) entry which is preliminary data.</text>
</comment>
<dbReference type="Proteomes" id="UP000007129">
    <property type="component" value="Unassembled WGS sequence"/>
</dbReference>
<evidence type="ECO:0000313" key="1">
    <source>
        <dbReference type="EMBL" id="EKG21861.1"/>
    </source>
</evidence>